<gene>
    <name evidence="2" type="ORF">CCACVL1_10824</name>
</gene>
<feature type="region of interest" description="Disordered" evidence="1">
    <location>
        <begin position="1"/>
        <end position="23"/>
    </location>
</feature>
<comment type="caution">
    <text evidence="2">The sequence shown here is derived from an EMBL/GenBank/DDBJ whole genome shotgun (WGS) entry which is preliminary data.</text>
</comment>
<keyword evidence="3" id="KW-1185">Reference proteome</keyword>
<feature type="region of interest" description="Disordered" evidence="1">
    <location>
        <begin position="78"/>
        <end position="99"/>
    </location>
</feature>
<dbReference type="AlphaFoldDB" id="A0A1R3IPA9"/>
<dbReference type="Gramene" id="OMO84424">
    <property type="protein sequence ID" value="OMO84424"/>
    <property type="gene ID" value="CCACVL1_10824"/>
</dbReference>
<protein>
    <submittedName>
        <fullName evidence="2">Uncharacterized protein</fullName>
    </submittedName>
</protein>
<accession>A0A1R3IPA9</accession>
<evidence type="ECO:0000313" key="2">
    <source>
        <dbReference type="EMBL" id="OMO84424.1"/>
    </source>
</evidence>
<dbReference type="EMBL" id="AWWV01009726">
    <property type="protein sequence ID" value="OMO84424.1"/>
    <property type="molecule type" value="Genomic_DNA"/>
</dbReference>
<feature type="compositionally biased region" description="Polar residues" evidence="1">
    <location>
        <begin position="79"/>
        <end position="97"/>
    </location>
</feature>
<reference evidence="2 3" key="1">
    <citation type="submission" date="2013-09" db="EMBL/GenBank/DDBJ databases">
        <title>Corchorus capsularis genome sequencing.</title>
        <authorList>
            <person name="Alam M."/>
            <person name="Haque M.S."/>
            <person name="Islam M.S."/>
            <person name="Emdad E.M."/>
            <person name="Islam M.M."/>
            <person name="Ahmed B."/>
            <person name="Halim A."/>
            <person name="Hossen Q.M.M."/>
            <person name="Hossain M.Z."/>
            <person name="Ahmed R."/>
            <person name="Khan M.M."/>
            <person name="Islam R."/>
            <person name="Rashid M.M."/>
            <person name="Khan S.A."/>
            <person name="Rahman M.S."/>
            <person name="Alam M."/>
        </authorList>
    </citation>
    <scope>NUCLEOTIDE SEQUENCE [LARGE SCALE GENOMIC DNA]</scope>
    <source>
        <strain evidence="3">cv. CVL-1</strain>
        <tissue evidence="2">Whole seedling</tissue>
    </source>
</reference>
<organism evidence="2 3">
    <name type="scientific">Corchorus capsularis</name>
    <name type="common">Jute</name>
    <dbReference type="NCBI Taxonomy" id="210143"/>
    <lineage>
        <taxon>Eukaryota</taxon>
        <taxon>Viridiplantae</taxon>
        <taxon>Streptophyta</taxon>
        <taxon>Embryophyta</taxon>
        <taxon>Tracheophyta</taxon>
        <taxon>Spermatophyta</taxon>
        <taxon>Magnoliopsida</taxon>
        <taxon>eudicotyledons</taxon>
        <taxon>Gunneridae</taxon>
        <taxon>Pentapetalae</taxon>
        <taxon>rosids</taxon>
        <taxon>malvids</taxon>
        <taxon>Malvales</taxon>
        <taxon>Malvaceae</taxon>
        <taxon>Grewioideae</taxon>
        <taxon>Apeibeae</taxon>
        <taxon>Corchorus</taxon>
    </lineage>
</organism>
<evidence type="ECO:0000256" key="1">
    <source>
        <dbReference type="SAM" id="MobiDB-lite"/>
    </source>
</evidence>
<dbReference type="Proteomes" id="UP000188268">
    <property type="component" value="Unassembled WGS sequence"/>
</dbReference>
<evidence type="ECO:0000313" key="3">
    <source>
        <dbReference type="Proteomes" id="UP000188268"/>
    </source>
</evidence>
<sequence length="179" mass="19985">MVFLERGKKQGRREKEREDNLSRDVHKTARGAIFSPWQLCPLAGWECFFIEFHFGPLAKEGRLLIHVQQVAPAAATHTGVFSDNGQPPNPIETSSRSHSLHPRTLNKIMVERGGSERGAFRRGFGGRSDRPEAGVAGLPFDSDWYPLNSQASEFAPHMREVVKMLSDSEPCINAMSPDN</sequence>
<name>A0A1R3IPA9_COCAP</name>
<proteinExistence type="predicted"/>